<dbReference type="AlphaFoldDB" id="A0A4D7BIB3"/>
<accession>A0A4D7BIB3</accession>
<dbReference type="Pfam" id="PF03401">
    <property type="entry name" value="TctC"/>
    <property type="match status" value="1"/>
</dbReference>
<dbReference type="KEGG" id="pstg:E8M01_26930"/>
<dbReference type="Gene3D" id="3.40.190.150">
    <property type="entry name" value="Bordetella uptake gene, domain 1"/>
    <property type="match status" value="1"/>
</dbReference>
<comment type="similarity">
    <text evidence="1">Belongs to the UPF0065 (bug) family.</text>
</comment>
<evidence type="ECO:0000313" key="3">
    <source>
        <dbReference type="Proteomes" id="UP000298781"/>
    </source>
</evidence>
<dbReference type="InterPro" id="IPR006311">
    <property type="entry name" value="TAT_signal"/>
</dbReference>
<gene>
    <name evidence="2" type="ORF">E8M01_26930</name>
</gene>
<name>A0A4D7BIB3_9HYPH</name>
<keyword evidence="3" id="KW-1185">Reference proteome</keyword>
<dbReference type="Gene3D" id="3.40.190.10">
    <property type="entry name" value="Periplasmic binding protein-like II"/>
    <property type="match status" value="1"/>
</dbReference>
<dbReference type="InterPro" id="IPR005064">
    <property type="entry name" value="BUG"/>
</dbReference>
<evidence type="ECO:0000256" key="1">
    <source>
        <dbReference type="ARBA" id="ARBA00006987"/>
    </source>
</evidence>
<proteinExistence type="inferred from homology"/>
<dbReference type="Proteomes" id="UP000298781">
    <property type="component" value="Chromosome"/>
</dbReference>
<dbReference type="PROSITE" id="PS51318">
    <property type="entry name" value="TAT"/>
    <property type="match status" value="1"/>
</dbReference>
<sequence>MDRRDFLKIAGAGALALPGSAQAQAYPSRGVTMVVPHAAGGPVDVVARLVAQGLDGELKQGFVVENRAGASGVVGANYVTKQPADGYTLYFNASIHIVNPLTRKEPAGFDVIKDFTPIYKVARGPVVFSVPPSLGVDTLAQFIAKAKAEPAKMNFAISGFGSAGHMMTELFRLRSGVQLPFVLYRGGGPAVNDLIAGHVSAFIDPILSALPQIRGGRVKALAIGSKTRSPHLPDVPTFAELGYPGLDLETWYGVWGPAGLPAPVVATLEGAIAKVVASEGFKSRLGDLGFEPENLGSQAFAAFISAEYARYVALVAEAKIEPQ</sequence>
<protein>
    <submittedName>
        <fullName evidence="2">Tripartite tricarboxylate transporter substrate binding protein</fullName>
    </submittedName>
</protein>
<dbReference type="OrthoDB" id="8196049at2"/>
<organism evidence="2 3">
    <name type="scientific">Phreatobacter stygius</name>
    <dbReference type="NCBI Taxonomy" id="1940610"/>
    <lineage>
        <taxon>Bacteria</taxon>
        <taxon>Pseudomonadati</taxon>
        <taxon>Pseudomonadota</taxon>
        <taxon>Alphaproteobacteria</taxon>
        <taxon>Hyphomicrobiales</taxon>
        <taxon>Phreatobacteraceae</taxon>
        <taxon>Phreatobacter</taxon>
    </lineage>
</organism>
<dbReference type="SUPFAM" id="SSF53850">
    <property type="entry name" value="Periplasmic binding protein-like II"/>
    <property type="match status" value="1"/>
</dbReference>
<dbReference type="InterPro" id="IPR042100">
    <property type="entry name" value="Bug_dom1"/>
</dbReference>
<dbReference type="PANTHER" id="PTHR42928">
    <property type="entry name" value="TRICARBOXYLATE-BINDING PROTEIN"/>
    <property type="match status" value="1"/>
</dbReference>
<dbReference type="CDD" id="cd07012">
    <property type="entry name" value="PBP2_Bug_TTT"/>
    <property type="match status" value="1"/>
</dbReference>
<dbReference type="PIRSF" id="PIRSF017082">
    <property type="entry name" value="YflP"/>
    <property type="match status" value="1"/>
</dbReference>
<dbReference type="EMBL" id="CP039690">
    <property type="protein sequence ID" value="QCI67537.1"/>
    <property type="molecule type" value="Genomic_DNA"/>
</dbReference>
<reference evidence="2 3" key="1">
    <citation type="submission" date="2019-04" db="EMBL/GenBank/DDBJ databases">
        <title>Phreatobacter aquaticus sp. nov.</title>
        <authorList>
            <person name="Choi A."/>
        </authorList>
    </citation>
    <scope>NUCLEOTIDE SEQUENCE [LARGE SCALE GENOMIC DNA]</scope>
    <source>
        <strain evidence="2 3">KCTC 52518</strain>
    </source>
</reference>
<dbReference type="PANTHER" id="PTHR42928:SF5">
    <property type="entry name" value="BLR1237 PROTEIN"/>
    <property type="match status" value="1"/>
</dbReference>
<evidence type="ECO:0000313" key="2">
    <source>
        <dbReference type="EMBL" id="QCI67537.1"/>
    </source>
</evidence>
<dbReference type="RefSeq" id="WP_136962967.1">
    <property type="nucleotide sequence ID" value="NZ_CP039690.1"/>
</dbReference>